<proteinExistence type="predicted"/>
<reference evidence="1 2" key="1">
    <citation type="submission" date="2024-10" db="EMBL/GenBank/DDBJ databases">
        <title>The Natural Products Discovery Center: Release of the First 8490 Sequenced Strains for Exploring Actinobacteria Biosynthetic Diversity.</title>
        <authorList>
            <person name="Kalkreuter E."/>
            <person name="Kautsar S.A."/>
            <person name="Yang D."/>
            <person name="Bader C.D."/>
            <person name="Teijaro C.N."/>
            <person name="Fluegel L."/>
            <person name="Davis C.M."/>
            <person name="Simpson J.R."/>
            <person name="Lauterbach L."/>
            <person name="Steele A.D."/>
            <person name="Gui C."/>
            <person name="Meng S."/>
            <person name="Li G."/>
            <person name="Viehrig K."/>
            <person name="Ye F."/>
            <person name="Su P."/>
            <person name="Kiefer A.F."/>
            <person name="Nichols A."/>
            <person name="Cepeda A.J."/>
            <person name="Yan W."/>
            <person name="Fan B."/>
            <person name="Jiang Y."/>
            <person name="Adhikari A."/>
            <person name="Zheng C.-J."/>
            <person name="Schuster L."/>
            <person name="Cowan T.M."/>
            <person name="Smanski M.J."/>
            <person name="Chevrette M.G."/>
            <person name="De Carvalho L.P.S."/>
            <person name="Shen B."/>
        </authorList>
    </citation>
    <scope>NUCLEOTIDE SEQUENCE [LARGE SCALE GENOMIC DNA]</scope>
    <source>
        <strain evidence="1 2">NPDC019275</strain>
    </source>
</reference>
<organism evidence="1 2">
    <name type="scientific">Nocardia xishanensis</name>
    <dbReference type="NCBI Taxonomy" id="238964"/>
    <lineage>
        <taxon>Bacteria</taxon>
        <taxon>Bacillati</taxon>
        <taxon>Actinomycetota</taxon>
        <taxon>Actinomycetes</taxon>
        <taxon>Mycobacteriales</taxon>
        <taxon>Nocardiaceae</taxon>
        <taxon>Nocardia</taxon>
    </lineage>
</organism>
<evidence type="ECO:0000313" key="1">
    <source>
        <dbReference type="EMBL" id="MFI2476188.1"/>
    </source>
</evidence>
<comment type="caution">
    <text evidence="1">The sequence shown here is derived from an EMBL/GenBank/DDBJ whole genome shotgun (WGS) entry which is preliminary data.</text>
</comment>
<dbReference type="EMBL" id="JBIRYO010000015">
    <property type="protein sequence ID" value="MFI2476188.1"/>
    <property type="molecule type" value="Genomic_DNA"/>
</dbReference>
<dbReference type="RefSeq" id="WP_397093518.1">
    <property type="nucleotide sequence ID" value="NZ_JBIRYO010000015.1"/>
</dbReference>
<accession>A0ABW7X565</accession>
<sequence>MEPLYDPRKDPKVLEYQNDEKFQSWLRMQDAAMDIEFSIFDVPEVNGHMYTREGLVIAEQVLLERFPDYRTAFAEENHKLAMRFVYFIGETFRRAVEGKWFALPPDPPKRGPLPLVEAEFRSVFYNPMHSMSFAFQRRTGKEIVTPYDNAVKKYKRWVDAGRPPRKD</sequence>
<name>A0ABW7X565_9NOCA</name>
<protein>
    <submittedName>
        <fullName evidence="1">Uncharacterized protein</fullName>
    </submittedName>
</protein>
<evidence type="ECO:0000313" key="2">
    <source>
        <dbReference type="Proteomes" id="UP001611415"/>
    </source>
</evidence>
<dbReference type="Proteomes" id="UP001611415">
    <property type="component" value="Unassembled WGS sequence"/>
</dbReference>
<keyword evidence="2" id="KW-1185">Reference proteome</keyword>
<gene>
    <name evidence="1" type="ORF">ACH49W_22650</name>
</gene>